<evidence type="ECO:0000313" key="1">
    <source>
        <dbReference type="EMBL" id="MBE0369285.1"/>
    </source>
</evidence>
<dbReference type="Proteomes" id="UP000615755">
    <property type="component" value="Unassembled WGS sequence"/>
</dbReference>
<name>A0ABR9EE69_9GAMM</name>
<comment type="caution">
    <text evidence="1">The sequence shown here is derived from an EMBL/GenBank/DDBJ whole genome shotgun (WGS) entry which is preliminary data.</text>
</comment>
<protein>
    <recommendedName>
        <fullName evidence="3">Sulfotransferase family protein</fullName>
    </recommendedName>
</protein>
<evidence type="ECO:0000313" key="2">
    <source>
        <dbReference type="Proteomes" id="UP000615755"/>
    </source>
</evidence>
<evidence type="ECO:0008006" key="3">
    <source>
        <dbReference type="Google" id="ProtNLM"/>
    </source>
</evidence>
<accession>A0ABR9EE69</accession>
<dbReference type="InterPro" id="IPR005331">
    <property type="entry name" value="Sulfotransferase"/>
</dbReference>
<reference evidence="1 2" key="1">
    <citation type="submission" date="2015-03" db="EMBL/GenBank/DDBJ databases">
        <title>Genome sequence of Pseudoalteromonas aurantia.</title>
        <authorList>
            <person name="Xie B.-B."/>
            <person name="Rong J.-C."/>
            <person name="Qin Q.-L."/>
            <person name="Zhang Y.-Z."/>
        </authorList>
    </citation>
    <scope>NUCLEOTIDE SEQUENCE [LARGE SCALE GENOMIC DNA]</scope>
    <source>
        <strain evidence="1 2">208</strain>
    </source>
</reference>
<dbReference type="InterPro" id="IPR027417">
    <property type="entry name" value="P-loop_NTPase"/>
</dbReference>
<gene>
    <name evidence="1" type="ORF">PAUR_a3101</name>
</gene>
<dbReference type="EMBL" id="AQGV01000012">
    <property type="protein sequence ID" value="MBE0369285.1"/>
    <property type="molecule type" value="Genomic_DNA"/>
</dbReference>
<dbReference type="Gene3D" id="3.40.50.300">
    <property type="entry name" value="P-loop containing nucleotide triphosphate hydrolases"/>
    <property type="match status" value="1"/>
</dbReference>
<proteinExistence type="predicted"/>
<sequence length="212" mass="25432">MLKKYLSRIKFHLPFAHYPYKKFMIKNKCLFVHIPKNAGSSVLKFFDDKGYRWHAKWFDFFESNPVFFESFHKFAIVREPAQRVFSAYNYIINGGNHSPSDLELKAYIESGSENFEQFVENVLDHDFLLFQTLFQPQVFYIYDRHYKCRVDTILYYENLDSEWSAFSKSQNWHAQLPWENKGRITKVVDISASAQAKIKTLYQKDYEFLGYQ</sequence>
<organism evidence="1 2">
    <name type="scientific">Pseudoalteromonas aurantia 208</name>
    <dbReference type="NCBI Taxonomy" id="1314867"/>
    <lineage>
        <taxon>Bacteria</taxon>
        <taxon>Pseudomonadati</taxon>
        <taxon>Pseudomonadota</taxon>
        <taxon>Gammaproteobacteria</taxon>
        <taxon>Alteromonadales</taxon>
        <taxon>Pseudoalteromonadaceae</taxon>
        <taxon>Pseudoalteromonas</taxon>
    </lineage>
</organism>
<keyword evidence="2" id="KW-1185">Reference proteome</keyword>
<dbReference type="Pfam" id="PF03567">
    <property type="entry name" value="Sulfotransfer_2"/>
    <property type="match status" value="1"/>
</dbReference>